<proteinExistence type="predicted"/>
<name>A0A2N9VZQ5_9HYPH</name>
<evidence type="ECO:0008006" key="3">
    <source>
        <dbReference type="Google" id="ProtNLM"/>
    </source>
</evidence>
<evidence type="ECO:0000313" key="1">
    <source>
        <dbReference type="EMBL" id="PIO44973.1"/>
    </source>
</evidence>
<accession>A0A2N9VZQ5</accession>
<reference evidence="1 2" key="1">
    <citation type="journal article" date="2017" name="Int J Environ Stud">
        <title>Does the Miocene-Pliocene relict legume Oxytropis triphylla form nitrogen-fixing nodules with a combination of bacterial strains?</title>
        <authorList>
            <person name="Safronova V."/>
            <person name="Belimov A."/>
            <person name="Sazanova A."/>
            <person name="Kuznetsova I."/>
            <person name="Popova J."/>
            <person name="Andronov E."/>
            <person name="Verkhozina A."/>
            <person name="Tikhonovich I."/>
        </authorList>
    </citation>
    <scope>NUCLEOTIDE SEQUENCE [LARGE SCALE GENOMIC DNA]</scope>
    <source>
        <strain evidence="1 2">Tri-38</strain>
    </source>
</reference>
<evidence type="ECO:0000313" key="2">
    <source>
        <dbReference type="Proteomes" id="UP000232163"/>
    </source>
</evidence>
<keyword evidence="2" id="KW-1185">Reference proteome</keyword>
<protein>
    <recommendedName>
        <fullName evidence="3">ISKra4 family transposase</fullName>
    </recommendedName>
</protein>
<dbReference type="EMBL" id="MZMT01000025">
    <property type="protein sequence ID" value="PIO44973.1"/>
    <property type="molecule type" value="Genomic_DNA"/>
</dbReference>
<gene>
    <name evidence="1" type="ORF">B5P45_09925</name>
</gene>
<dbReference type="KEGG" id="pht:BLM14_21565"/>
<organism evidence="1 2">
    <name type="scientific">Phyllobacterium zundukense</name>
    <dbReference type="NCBI Taxonomy" id="1867719"/>
    <lineage>
        <taxon>Bacteria</taxon>
        <taxon>Pseudomonadati</taxon>
        <taxon>Pseudomonadota</taxon>
        <taxon>Alphaproteobacteria</taxon>
        <taxon>Hyphomicrobiales</taxon>
        <taxon>Phyllobacteriaceae</taxon>
        <taxon>Phyllobacterium</taxon>
    </lineage>
</organism>
<dbReference type="AlphaFoldDB" id="A0A2N9VZQ5"/>
<sequence length="303" mass="34022">MWTVRLEATDAEGRVVEMSEIASISRDLKKPTGADFGLKLSEGKAVLERLQTRITQRQVDDASAMSRCCMGCGSRRPIHDYQTRTTQTLFGKTVVRLPRFRCCECQSGRPRFNIRCALDHLLPGRTTPELDNVLAELGARHSFREAARILNLFLPTSGMSNHTAIRSRLGKVADQIEVRDNKAPYRMSRATKGPVSVFIDGTYVRAVPGFQTRHFEVVMGRLEASGRRPSHFATMPNVKTARHQTIRACLRTQGWLPGREIVVFSDGDPSLADAVRHAANSDAVHILDWFHVSMRVQHPRQCC</sequence>
<dbReference type="Proteomes" id="UP000232163">
    <property type="component" value="Unassembled WGS sequence"/>
</dbReference>
<comment type="caution">
    <text evidence="1">The sequence shown here is derived from an EMBL/GenBank/DDBJ whole genome shotgun (WGS) entry which is preliminary data.</text>
</comment>